<feature type="signal peptide" evidence="1">
    <location>
        <begin position="1"/>
        <end position="18"/>
    </location>
</feature>
<proteinExistence type="predicted"/>
<dbReference type="InterPro" id="IPR040786">
    <property type="entry name" value="RXLR_WY"/>
</dbReference>
<accession>A0A8T1UAI4</accession>
<name>A0A8T1UAI4_9STRA</name>
<feature type="domain" description="RXLR phytopathogen effector protein WY-domain" evidence="2">
    <location>
        <begin position="202"/>
        <end position="251"/>
    </location>
</feature>
<protein>
    <recommendedName>
        <fullName evidence="2">RXLR phytopathogen effector protein WY-domain domain-containing protein</fullName>
    </recommendedName>
</protein>
<dbReference type="AlphaFoldDB" id="A0A8T1UAI4"/>
<dbReference type="OrthoDB" id="121691at2759"/>
<evidence type="ECO:0000259" key="2">
    <source>
        <dbReference type="Pfam" id="PF18634"/>
    </source>
</evidence>
<gene>
    <name evidence="3" type="ORF">JG687_00009154</name>
</gene>
<reference evidence="3" key="1">
    <citation type="submission" date="2021-01" db="EMBL/GenBank/DDBJ databases">
        <title>Phytophthora aleatoria, a newly-described species from Pinus radiata is distinct from Phytophthora cactorum isolates based on comparative genomics.</title>
        <authorList>
            <person name="Mcdougal R."/>
            <person name="Panda P."/>
            <person name="Williams N."/>
            <person name="Studholme D.J."/>
        </authorList>
    </citation>
    <scope>NUCLEOTIDE SEQUENCE</scope>
    <source>
        <strain evidence="3">NZFS 3830</strain>
    </source>
</reference>
<comment type="caution">
    <text evidence="3">The sequence shown here is derived from an EMBL/GenBank/DDBJ whole genome shotgun (WGS) entry which is preliminary data.</text>
</comment>
<evidence type="ECO:0000313" key="3">
    <source>
        <dbReference type="EMBL" id="KAG6958827.1"/>
    </source>
</evidence>
<feature type="chain" id="PRO_5035789867" description="RXLR phytopathogen effector protein WY-domain domain-containing protein" evidence="1">
    <location>
        <begin position="19"/>
        <end position="326"/>
    </location>
</feature>
<keyword evidence="1" id="KW-0732">Signal</keyword>
<organism evidence="3 4">
    <name type="scientific">Phytophthora cactorum</name>
    <dbReference type="NCBI Taxonomy" id="29920"/>
    <lineage>
        <taxon>Eukaryota</taxon>
        <taxon>Sar</taxon>
        <taxon>Stramenopiles</taxon>
        <taxon>Oomycota</taxon>
        <taxon>Peronosporomycetes</taxon>
        <taxon>Peronosporales</taxon>
        <taxon>Peronosporaceae</taxon>
        <taxon>Phytophthora</taxon>
    </lineage>
</organism>
<feature type="domain" description="RXLR phytopathogen effector protein WY-domain" evidence="2">
    <location>
        <begin position="105"/>
        <end position="154"/>
    </location>
</feature>
<dbReference type="EMBL" id="JAENGZ010000464">
    <property type="protein sequence ID" value="KAG6958827.1"/>
    <property type="molecule type" value="Genomic_DNA"/>
</dbReference>
<dbReference type="VEuPathDB" id="FungiDB:PC110_g11194"/>
<sequence>MRLLCVMVLLVLFIFVAGTSTCYGAMDQTDLASSNLRFMRHAVAAAAASSRLLRSTAAETNEASTGDQGKEERAQLRRISAHGEIGLQGDAYTEKFLAWPRYMLQFRAKTGEDLFSNVKFLRLLREAKPDEEVLELLQSLRRVNGMKTLVDEMQAHLIKIYPSMMNEAWLKFRESPKEIHSFLHTNGLQDTNLIQWLRYIKMYRAKFGPSSFSVFQTYDLLLEHFSFASLAELLQSIKEIPDLEKLAKSMQIQVFQELYKHTSPNAFRRIWMGPSVLSKSDPMYDALEEYTLWYAAHRGGNDTLVRVKSLLAKDDIYAALDAAGKI</sequence>
<evidence type="ECO:0000313" key="4">
    <source>
        <dbReference type="Proteomes" id="UP000688947"/>
    </source>
</evidence>
<dbReference type="VEuPathDB" id="FungiDB:PC110_g20229"/>
<evidence type="ECO:0000256" key="1">
    <source>
        <dbReference type="SAM" id="SignalP"/>
    </source>
</evidence>
<dbReference type="Pfam" id="PF18634">
    <property type="entry name" value="RXLR_WY"/>
    <property type="match status" value="2"/>
</dbReference>
<dbReference type="Proteomes" id="UP000688947">
    <property type="component" value="Unassembled WGS sequence"/>
</dbReference>